<evidence type="ECO:0000256" key="1">
    <source>
        <dbReference type="ARBA" id="ARBA00004613"/>
    </source>
</evidence>
<protein>
    <recommendedName>
        <fullName evidence="8">Cocaine- and amphetamine-regulated transcript protein</fullName>
    </recommendedName>
</protein>
<dbReference type="Pfam" id="PF06373">
    <property type="entry name" value="CART"/>
    <property type="match status" value="1"/>
</dbReference>
<evidence type="ECO:0008006" key="8">
    <source>
        <dbReference type="Google" id="ProtNLM"/>
    </source>
</evidence>
<accession>A0A9Q1FYT1</accession>
<dbReference type="OrthoDB" id="9936511at2759"/>
<evidence type="ECO:0000256" key="2">
    <source>
        <dbReference type="ARBA" id="ARBA00005294"/>
    </source>
</evidence>
<dbReference type="PANTHER" id="PTHR16655">
    <property type="entry name" value="COCAINE AND AMPHETAMINE REGULATED TRANSCRIPT PROTEIN"/>
    <property type="match status" value="1"/>
</dbReference>
<evidence type="ECO:0000256" key="4">
    <source>
        <dbReference type="ARBA" id="ARBA00023157"/>
    </source>
</evidence>
<dbReference type="SUPFAM" id="SSF64546">
    <property type="entry name" value="Satiety factor CART (cocaine and amphetamine regulated transcript)"/>
    <property type="match status" value="1"/>
</dbReference>
<sequence>MVSTRLLLLCLTCEVLVLLVHCENSLESRSSDDPIKTKEEKGLIEALQEVLEQLKNQRMPSTERKMGWVSSCDAGEECALRKGSRIGRLCSCPRGTSCNFSIFKCL</sequence>
<dbReference type="InterPro" id="IPR036722">
    <property type="entry name" value="CART_C_sf"/>
</dbReference>
<evidence type="ECO:0000256" key="5">
    <source>
        <dbReference type="SAM" id="SignalP"/>
    </source>
</evidence>
<dbReference type="GO" id="GO:0043410">
    <property type="term" value="P:positive regulation of MAPK cascade"/>
    <property type="evidence" value="ECO:0007669"/>
    <property type="project" value="InterPro"/>
</dbReference>
<keyword evidence="5" id="KW-0732">Signal</keyword>
<dbReference type="PANTHER" id="PTHR16655:SF4">
    <property type="entry name" value="COCAINE- AND AMPHETAMINE-REGULATED TRANSCRIPT PROTEIN"/>
    <property type="match status" value="1"/>
</dbReference>
<dbReference type="Proteomes" id="UP001152622">
    <property type="component" value="Chromosome 3"/>
</dbReference>
<dbReference type="InterPro" id="IPR009106">
    <property type="entry name" value="CART"/>
</dbReference>
<reference evidence="6" key="1">
    <citation type="journal article" date="2023" name="Science">
        <title>Genome structures resolve the early diversification of teleost fishes.</title>
        <authorList>
            <person name="Parey E."/>
            <person name="Louis A."/>
            <person name="Montfort J."/>
            <person name="Bouchez O."/>
            <person name="Roques C."/>
            <person name="Iampietro C."/>
            <person name="Lluch J."/>
            <person name="Castinel A."/>
            <person name="Donnadieu C."/>
            <person name="Desvignes T."/>
            <person name="Floi Bucao C."/>
            <person name="Jouanno E."/>
            <person name="Wen M."/>
            <person name="Mejri S."/>
            <person name="Dirks R."/>
            <person name="Jansen H."/>
            <person name="Henkel C."/>
            <person name="Chen W.J."/>
            <person name="Zahm M."/>
            <person name="Cabau C."/>
            <person name="Klopp C."/>
            <person name="Thompson A.W."/>
            <person name="Robinson-Rechavi M."/>
            <person name="Braasch I."/>
            <person name="Lecointre G."/>
            <person name="Bobe J."/>
            <person name="Postlethwait J.H."/>
            <person name="Berthelot C."/>
            <person name="Roest Crollius H."/>
            <person name="Guiguen Y."/>
        </authorList>
    </citation>
    <scope>NUCLEOTIDE SEQUENCE</scope>
    <source>
        <strain evidence="6">WJC10195</strain>
    </source>
</reference>
<evidence type="ECO:0000256" key="3">
    <source>
        <dbReference type="ARBA" id="ARBA00022525"/>
    </source>
</evidence>
<dbReference type="GO" id="GO:0032099">
    <property type="term" value="P:negative regulation of appetite"/>
    <property type="evidence" value="ECO:0007669"/>
    <property type="project" value="InterPro"/>
</dbReference>
<keyword evidence="7" id="KW-1185">Reference proteome</keyword>
<dbReference type="AlphaFoldDB" id="A0A9Q1FYT1"/>
<keyword evidence="3" id="KW-0964">Secreted</keyword>
<feature type="signal peptide" evidence="5">
    <location>
        <begin position="1"/>
        <end position="22"/>
    </location>
</feature>
<dbReference type="GO" id="GO:0005184">
    <property type="term" value="F:neuropeptide hormone activity"/>
    <property type="evidence" value="ECO:0007669"/>
    <property type="project" value="InterPro"/>
</dbReference>
<keyword evidence="4" id="KW-1015">Disulfide bond</keyword>
<organism evidence="6 7">
    <name type="scientific">Synaphobranchus kaupii</name>
    <name type="common">Kaup's arrowtooth eel</name>
    <dbReference type="NCBI Taxonomy" id="118154"/>
    <lineage>
        <taxon>Eukaryota</taxon>
        <taxon>Metazoa</taxon>
        <taxon>Chordata</taxon>
        <taxon>Craniata</taxon>
        <taxon>Vertebrata</taxon>
        <taxon>Euteleostomi</taxon>
        <taxon>Actinopterygii</taxon>
        <taxon>Neopterygii</taxon>
        <taxon>Teleostei</taxon>
        <taxon>Anguilliformes</taxon>
        <taxon>Synaphobranchidae</taxon>
        <taxon>Synaphobranchus</taxon>
    </lineage>
</organism>
<evidence type="ECO:0000313" key="7">
    <source>
        <dbReference type="Proteomes" id="UP001152622"/>
    </source>
</evidence>
<comment type="similarity">
    <text evidence="2">Belongs to the CART family.</text>
</comment>
<dbReference type="EMBL" id="JAINUF010000003">
    <property type="protein sequence ID" value="KAJ8370283.1"/>
    <property type="molecule type" value="Genomic_DNA"/>
</dbReference>
<dbReference type="GO" id="GO:0007186">
    <property type="term" value="P:G protein-coupled receptor signaling pathway"/>
    <property type="evidence" value="ECO:0007669"/>
    <property type="project" value="InterPro"/>
</dbReference>
<comment type="subcellular location">
    <subcellularLocation>
        <location evidence="1">Secreted</location>
    </subcellularLocation>
</comment>
<dbReference type="GO" id="GO:0008343">
    <property type="term" value="P:adult feeding behavior"/>
    <property type="evidence" value="ECO:0007669"/>
    <property type="project" value="InterPro"/>
</dbReference>
<gene>
    <name evidence="6" type="ORF">SKAU_G00103110</name>
</gene>
<feature type="chain" id="PRO_5040210272" description="Cocaine- and amphetamine-regulated transcript protein" evidence="5">
    <location>
        <begin position="23"/>
        <end position="106"/>
    </location>
</feature>
<name>A0A9Q1FYT1_SYNKA</name>
<dbReference type="Gene3D" id="4.10.40.30">
    <property type="entry name" value="CART, C-terminal domain"/>
    <property type="match status" value="1"/>
</dbReference>
<dbReference type="GO" id="GO:0009267">
    <property type="term" value="P:cellular response to starvation"/>
    <property type="evidence" value="ECO:0007669"/>
    <property type="project" value="InterPro"/>
</dbReference>
<dbReference type="GO" id="GO:0005615">
    <property type="term" value="C:extracellular space"/>
    <property type="evidence" value="ECO:0007669"/>
    <property type="project" value="InterPro"/>
</dbReference>
<proteinExistence type="inferred from homology"/>
<evidence type="ECO:0000313" key="6">
    <source>
        <dbReference type="EMBL" id="KAJ8370283.1"/>
    </source>
</evidence>
<comment type="caution">
    <text evidence="6">The sequence shown here is derived from an EMBL/GenBank/DDBJ whole genome shotgun (WGS) entry which is preliminary data.</text>
</comment>